<proteinExistence type="predicted"/>
<accession>A0ABN9DTU2</accession>
<protein>
    <submittedName>
        <fullName evidence="1">Uncharacterized protein</fullName>
    </submittedName>
</protein>
<name>A0ABN9DTU2_9NEOB</name>
<reference evidence="1" key="1">
    <citation type="submission" date="2023-05" db="EMBL/GenBank/DDBJ databases">
        <authorList>
            <person name="Stuckert A."/>
        </authorList>
    </citation>
    <scope>NUCLEOTIDE SEQUENCE</scope>
</reference>
<sequence>MSFVCLQQTVCGLSCASSIEEAFFWDHSHADQFDAACGVCSEHGQADPPPLQPLQQCWQHPYIYFPKTSGYDAEHVHSTSLVNHGEACSEWNLS</sequence>
<organism evidence="1 2">
    <name type="scientific">Staurois parvus</name>
    <dbReference type="NCBI Taxonomy" id="386267"/>
    <lineage>
        <taxon>Eukaryota</taxon>
        <taxon>Metazoa</taxon>
        <taxon>Chordata</taxon>
        <taxon>Craniata</taxon>
        <taxon>Vertebrata</taxon>
        <taxon>Euteleostomi</taxon>
        <taxon>Amphibia</taxon>
        <taxon>Batrachia</taxon>
        <taxon>Anura</taxon>
        <taxon>Neobatrachia</taxon>
        <taxon>Ranoidea</taxon>
        <taxon>Ranidae</taxon>
        <taxon>Staurois</taxon>
    </lineage>
</organism>
<dbReference type="Proteomes" id="UP001162483">
    <property type="component" value="Unassembled WGS sequence"/>
</dbReference>
<comment type="caution">
    <text evidence="1">The sequence shown here is derived from an EMBL/GenBank/DDBJ whole genome shotgun (WGS) entry which is preliminary data.</text>
</comment>
<dbReference type="EMBL" id="CATNWA010014799">
    <property type="protein sequence ID" value="CAI9576056.1"/>
    <property type="molecule type" value="Genomic_DNA"/>
</dbReference>
<gene>
    <name evidence="1" type="ORF">SPARVUS_LOCUS8336007</name>
</gene>
<keyword evidence="2" id="KW-1185">Reference proteome</keyword>
<evidence type="ECO:0000313" key="2">
    <source>
        <dbReference type="Proteomes" id="UP001162483"/>
    </source>
</evidence>
<evidence type="ECO:0000313" key="1">
    <source>
        <dbReference type="EMBL" id="CAI9576056.1"/>
    </source>
</evidence>